<dbReference type="EMBL" id="CP053923">
    <property type="protein sequence ID" value="QNT68906.1"/>
    <property type="molecule type" value="Genomic_DNA"/>
</dbReference>
<dbReference type="PANTHER" id="PTHR11735:SF11">
    <property type="entry name" value="TRNA THREONYLCARBAMOYLADENOSINE BIOSYNTHESIS PROTEIN TSAB"/>
    <property type="match status" value="1"/>
</dbReference>
<accession>A0A7H1MZM0</accession>
<evidence type="ECO:0000313" key="2">
    <source>
        <dbReference type="EMBL" id="QNT68906.1"/>
    </source>
</evidence>
<evidence type="ECO:0000313" key="3">
    <source>
        <dbReference type="Proteomes" id="UP000516369"/>
    </source>
</evidence>
<dbReference type="KEGG" id="dvn:HQ394_05490"/>
<keyword evidence="3" id="KW-1185">Reference proteome</keyword>
<dbReference type="GO" id="GO:0016740">
    <property type="term" value="F:transferase activity"/>
    <property type="evidence" value="ECO:0007669"/>
    <property type="project" value="UniProtKB-KW"/>
</dbReference>
<dbReference type="Gene3D" id="3.30.420.40">
    <property type="match status" value="2"/>
</dbReference>
<dbReference type="Proteomes" id="UP000516369">
    <property type="component" value="Chromosome"/>
</dbReference>
<feature type="domain" description="Gcp-like" evidence="1">
    <location>
        <begin position="30"/>
        <end position="131"/>
    </location>
</feature>
<evidence type="ECO:0000259" key="1">
    <source>
        <dbReference type="Pfam" id="PF00814"/>
    </source>
</evidence>
<name>A0A7H1MZM0_9PROT</name>
<dbReference type="InterPro" id="IPR022496">
    <property type="entry name" value="T6A_TsaB"/>
</dbReference>
<dbReference type="GO" id="GO:0002949">
    <property type="term" value="P:tRNA threonylcarbamoyladenosine modification"/>
    <property type="evidence" value="ECO:0007669"/>
    <property type="project" value="InterPro"/>
</dbReference>
<dbReference type="NCBIfam" id="TIGR03725">
    <property type="entry name" value="T6A_YeaZ"/>
    <property type="match status" value="1"/>
</dbReference>
<sequence>MMRILGIDTAAGACSVALWSDGAILDRSEEFERGHAERLLPMVQELMAAAGAGLPALDAVAVTVGPGAFTGLRIGLAAARGIALAVGVPCFGVTTLEAIAEAAGHWRREQAIPATLPLLVALDSKRRDYYGQVFAADASPLTPPQVADARRLAAAVLGDTVLVAGDGNAAIAAAIAAEGRQAIEVAGSRTPQAAAVVRLAAARWIGGERPSAAPAPLYLRAADTGPSTFVPAGGAAAEALETGSGPGTAITGPGQ</sequence>
<dbReference type="InterPro" id="IPR000905">
    <property type="entry name" value="Gcp-like_dom"/>
</dbReference>
<dbReference type="SUPFAM" id="SSF53067">
    <property type="entry name" value="Actin-like ATPase domain"/>
    <property type="match status" value="2"/>
</dbReference>
<keyword evidence="2" id="KW-0808">Transferase</keyword>
<dbReference type="PANTHER" id="PTHR11735">
    <property type="entry name" value="TRNA N6-ADENOSINE THREONYLCARBAMOYLTRANSFERASE"/>
    <property type="match status" value="1"/>
</dbReference>
<dbReference type="GO" id="GO:0005829">
    <property type="term" value="C:cytosol"/>
    <property type="evidence" value="ECO:0007669"/>
    <property type="project" value="TreeGrafter"/>
</dbReference>
<organism evidence="2 3">
    <name type="scientific">Defluviicoccus vanus</name>
    <dbReference type="NCBI Taxonomy" id="111831"/>
    <lineage>
        <taxon>Bacteria</taxon>
        <taxon>Pseudomonadati</taxon>
        <taxon>Pseudomonadota</taxon>
        <taxon>Alphaproteobacteria</taxon>
        <taxon>Rhodospirillales</taxon>
        <taxon>Rhodospirillaceae</taxon>
        <taxon>Defluviicoccus</taxon>
    </lineage>
</organism>
<reference evidence="2 3" key="1">
    <citation type="submission" date="2020-05" db="EMBL/GenBank/DDBJ databases">
        <title>Complete closed genome sequence of Defluviicoccus vanus.</title>
        <authorList>
            <person name="Bessarab I."/>
            <person name="Arumugam K."/>
            <person name="Maszenan A.M."/>
            <person name="Seviour R.J."/>
            <person name="Williams R.B."/>
        </authorList>
    </citation>
    <scope>NUCLEOTIDE SEQUENCE [LARGE SCALE GENOMIC DNA]</scope>
    <source>
        <strain evidence="2 3">Ben 114</strain>
    </source>
</reference>
<gene>
    <name evidence="2" type="primary">tsaB</name>
    <name evidence="2" type="ORF">HQ394_05490</name>
</gene>
<dbReference type="AlphaFoldDB" id="A0A7H1MZM0"/>
<dbReference type="Pfam" id="PF00814">
    <property type="entry name" value="TsaD"/>
    <property type="match status" value="1"/>
</dbReference>
<protein>
    <submittedName>
        <fullName evidence="2">tRNA (Adenosine(37)-N6)-threonylcarbamoyltransferase complex dimerization subunit type 1 TsaB</fullName>
    </submittedName>
</protein>
<proteinExistence type="predicted"/>
<dbReference type="InterPro" id="IPR043129">
    <property type="entry name" value="ATPase_NBD"/>
</dbReference>
<dbReference type="CDD" id="cd24032">
    <property type="entry name" value="ASKHA_NBD_TsaB"/>
    <property type="match status" value="1"/>
</dbReference>